<evidence type="ECO:0000256" key="3">
    <source>
        <dbReference type="ARBA" id="ARBA00022989"/>
    </source>
</evidence>
<evidence type="ECO:0000313" key="8">
    <source>
        <dbReference type="Proteomes" id="UP000238375"/>
    </source>
</evidence>
<feature type="transmembrane region" description="Helical" evidence="5">
    <location>
        <begin position="349"/>
        <end position="371"/>
    </location>
</feature>
<dbReference type="SUPFAM" id="SSF103473">
    <property type="entry name" value="MFS general substrate transporter"/>
    <property type="match status" value="1"/>
</dbReference>
<feature type="transmembrane region" description="Helical" evidence="5">
    <location>
        <begin position="325"/>
        <end position="343"/>
    </location>
</feature>
<feature type="transmembrane region" description="Helical" evidence="5">
    <location>
        <begin position="61"/>
        <end position="85"/>
    </location>
</feature>
<dbReference type="Gene3D" id="1.20.1250.20">
    <property type="entry name" value="MFS general substrate transporter like domains"/>
    <property type="match status" value="2"/>
</dbReference>
<evidence type="ECO:0000259" key="6">
    <source>
        <dbReference type="PROSITE" id="PS50850"/>
    </source>
</evidence>
<accession>A0A2T0T0N5</accession>
<feature type="domain" description="Major facilitator superfamily (MFS) profile" evidence="6">
    <location>
        <begin position="27"/>
        <end position="445"/>
    </location>
</feature>
<feature type="transmembrane region" description="Helical" evidence="5">
    <location>
        <begin position="91"/>
        <end position="111"/>
    </location>
</feature>
<evidence type="ECO:0000256" key="5">
    <source>
        <dbReference type="SAM" id="Phobius"/>
    </source>
</evidence>
<evidence type="ECO:0000256" key="2">
    <source>
        <dbReference type="ARBA" id="ARBA00022692"/>
    </source>
</evidence>
<dbReference type="InterPro" id="IPR036259">
    <property type="entry name" value="MFS_trans_sf"/>
</dbReference>
<dbReference type="InterPro" id="IPR011701">
    <property type="entry name" value="MFS"/>
</dbReference>
<dbReference type="InterPro" id="IPR050382">
    <property type="entry name" value="MFS_Na/Anion_cotransporter"/>
</dbReference>
<dbReference type="Proteomes" id="UP000238375">
    <property type="component" value="Unassembled WGS sequence"/>
</dbReference>
<dbReference type="GO" id="GO:0015134">
    <property type="term" value="F:hexuronate transmembrane transporter activity"/>
    <property type="evidence" value="ECO:0007669"/>
    <property type="project" value="TreeGrafter"/>
</dbReference>
<organism evidence="7 8">
    <name type="scientific">Spirosoma oryzae</name>
    <dbReference type="NCBI Taxonomy" id="1469603"/>
    <lineage>
        <taxon>Bacteria</taxon>
        <taxon>Pseudomonadati</taxon>
        <taxon>Bacteroidota</taxon>
        <taxon>Cytophagia</taxon>
        <taxon>Cytophagales</taxon>
        <taxon>Cytophagaceae</taxon>
        <taxon>Spirosoma</taxon>
    </lineage>
</organism>
<dbReference type="GO" id="GO:0016020">
    <property type="term" value="C:membrane"/>
    <property type="evidence" value="ECO:0007669"/>
    <property type="project" value="UniProtKB-SubCell"/>
</dbReference>
<feature type="transmembrane region" description="Helical" evidence="5">
    <location>
        <begin position="383"/>
        <end position="402"/>
    </location>
</feature>
<feature type="transmembrane region" description="Helical" evidence="5">
    <location>
        <begin position="179"/>
        <end position="199"/>
    </location>
</feature>
<comment type="subcellular location">
    <subcellularLocation>
        <location evidence="1">Membrane</location>
        <topology evidence="1">Multi-pass membrane protein</topology>
    </subcellularLocation>
</comment>
<dbReference type="PANTHER" id="PTHR11662:SF285">
    <property type="entry name" value="HEXURONATE TRANSPORTER"/>
    <property type="match status" value="1"/>
</dbReference>
<proteinExistence type="predicted"/>
<dbReference type="EMBL" id="PVTE01000008">
    <property type="protein sequence ID" value="PRY39211.1"/>
    <property type="molecule type" value="Genomic_DNA"/>
</dbReference>
<feature type="transmembrane region" description="Helical" evidence="5">
    <location>
        <begin position="149"/>
        <end position="173"/>
    </location>
</feature>
<feature type="transmembrane region" description="Helical" evidence="5">
    <location>
        <begin position="422"/>
        <end position="442"/>
    </location>
</feature>
<keyword evidence="8" id="KW-1185">Reference proteome</keyword>
<gene>
    <name evidence="7" type="ORF">CLV58_108101</name>
</gene>
<name>A0A2T0T0N5_9BACT</name>
<feature type="transmembrane region" description="Helical" evidence="5">
    <location>
        <begin position="292"/>
        <end position="313"/>
    </location>
</feature>
<dbReference type="PANTHER" id="PTHR11662">
    <property type="entry name" value="SOLUTE CARRIER FAMILY 17"/>
    <property type="match status" value="1"/>
</dbReference>
<dbReference type="Pfam" id="PF07690">
    <property type="entry name" value="MFS_1"/>
    <property type="match status" value="1"/>
</dbReference>
<feature type="transmembrane region" description="Helical" evidence="5">
    <location>
        <begin position="23"/>
        <end position="40"/>
    </location>
</feature>
<dbReference type="PROSITE" id="PS50850">
    <property type="entry name" value="MFS"/>
    <property type="match status" value="1"/>
</dbReference>
<keyword evidence="3 5" id="KW-1133">Transmembrane helix</keyword>
<evidence type="ECO:0000313" key="7">
    <source>
        <dbReference type="EMBL" id="PRY39211.1"/>
    </source>
</evidence>
<keyword evidence="2 5" id="KW-0812">Transmembrane</keyword>
<sequence length="452" mass="48711">MPSTISSSTLSSNPLTDRDMSQYRWFIVALLFIATTINYLDRQVISLLKPILAEEFSWTESDYAGIVMAFTAAYGLSTLLVGYIIDKIGTKLGYVGSILVWSLAAMVHALAGSTAGFMVARALLGIGEAGNFPASIKTVAEWFPKKERALAVGIFNSGANVGAVIAPAVVPAIALAAGWQAAFIATGALGFVWIVAWWLMYDVPTRHPRVSPAELAHIAEEPAMIGDASATDLGADTPTLGRYNIFGNRAIWGFMAGKLLTDPIWWFFLFWLPAYLSDVYHLDLKKLGAPLIIIYLAATIGSVGGGLLSSKLIQKGWHPTRARQYAMLLFAVCVVPVTAISQVNSMGVVIAILSLAVAAHQAWSANIFTVAADQFPKQVLSRVVGLGTMAGTLGGVVFPLLVGRLLDHYKQLGQLSEGYYQLFYIAGAAYLIAWALLYLFVFRHAKQTNIPG</sequence>
<comment type="caution">
    <text evidence="7">The sequence shown here is derived from an EMBL/GenBank/DDBJ whole genome shotgun (WGS) entry which is preliminary data.</text>
</comment>
<reference evidence="7 8" key="1">
    <citation type="submission" date="2018-03" db="EMBL/GenBank/DDBJ databases">
        <title>Genomic Encyclopedia of Archaeal and Bacterial Type Strains, Phase II (KMG-II): from individual species to whole genera.</title>
        <authorList>
            <person name="Goeker M."/>
        </authorList>
    </citation>
    <scope>NUCLEOTIDE SEQUENCE [LARGE SCALE GENOMIC DNA]</scope>
    <source>
        <strain evidence="7 8">DSM 28354</strain>
    </source>
</reference>
<dbReference type="InterPro" id="IPR000849">
    <property type="entry name" value="Sugar_P_transporter"/>
</dbReference>
<dbReference type="PIRSF" id="PIRSF002808">
    <property type="entry name" value="Hexose_phosphate_transp"/>
    <property type="match status" value="1"/>
</dbReference>
<evidence type="ECO:0000256" key="4">
    <source>
        <dbReference type="ARBA" id="ARBA00023136"/>
    </source>
</evidence>
<dbReference type="InterPro" id="IPR020846">
    <property type="entry name" value="MFS_dom"/>
</dbReference>
<protein>
    <submittedName>
        <fullName evidence="7">ACS family hexuronate transporter-like MFS transporter</fullName>
    </submittedName>
</protein>
<evidence type="ECO:0000256" key="1">
    <source>
        <dbReference type="ARBA" id="ARBA00004141"/>
    </source>
</evidence>
<dbReference type="CDD" id="cd17319">
    <property type="entry name" value="MFS_ExuT_GudP_like"/>
    <property type="match status" value="1"/>
</dbReference>
<dbReference type="OrthoDB" id="9781156at2"/>
<feature type="transmembrane region" description="Helical" evidence="5">
    <location>
        <begin position="250"/>
        <end position="272"/>
    </location>
</feature>
<keyword evidence="4 5" id="KW-0472">Membrane</keyword>
<dbReference type="AlphaFoldDB" id="A0A2T0T0N5"/>